<keyword evidence="4 5" id="KW-0472">Membrane</keyword>
<evidence type="ECO:0000256" key="4">
    <source>
        <dbReference type="ARBA" id="ARBA00023136"/>
    </source>
</evidence>
<keyword evidence="3 5" id="KW-1133">Transmembrane helix</keyword>
<organism evidence="7 8">
    <name type="scientific">Humibacter ginsenosidimutans</name>
    <dbReference type="NCBI Taxonomy" id="2599293"/>
    <lineage>
        <taxon>Bacteria</taxon>
        <taxon>Bacillati</taxon>
        <taxon>Actinomycetota</taxon>
        <taxon>Actinomycetes</taxon>
        <taxon>Micrococcales</taxon>
        <taxon>Microbacteriaceae</taxon>
        <taxon>Humibacter</taxon>
    </lineage>
</organism>
<dbReference type="GO" id="GO:0016020">
    <property type="term" value="C:membrane"/>
    <property type="evidence" value="ECO:0007669"/>
    <property type="project" value="UniProtKB-SubCell"/>
</dbReference>
<protein>
    <submittedName>
        <fullName evidence="7">RDD family protein</fullName>
    </submittedName>
</protein>
<feature type="transmembrane region" description="Helical" evidence="5">
    <location>
        <begin position="45"/>
        <end position="66"/>
    </location>
</feature>
<sequence length="187" mass="20247">MHRHPWRRLLAWLIDWMCVLAWAAIVAAVGIPLMLTGVTSRVGPLALNVIGAVLLIVPVVLVLAWLESSNWHATGGKRALHLRVVRMPAQDTADTGASLGPVATTTRVTFPRALLRNTLKFAPPWILGHVVAIALSDTNPTSPPSAWLWVLTAAAYVLPIAYVVSLFVRRGDTPYDAAARTTVVRAL</sequence>
<dbReference type="Pfam" id="PF06271">
    <property type="entry name" value="RDD"/>
    <property type="match status" value="1"/>
</dbReference>
<keyword evidence="8" id="KW-1185">Reference proteome</keyword>
<proteinExistence type="predicted"/>
<evidence type="ECO:0000313" key="8">
    <source>
        <dbReference type="Proteomes" id="UP000320216"/>
    </source>
</evidence>
<dbReference type="KEGG" id="huw:FPZ11_11070"/>
<evidence type="ECO:0000256" key="1">
    <source>
        <dbReference type="ARBA" id="ARBA00004141"/>
    </source>
</evidence>
<evidence type="ECO:0000256" key="3">
    <source>
        <dbReference type="ARBA" id="ARBA00022989"/>
    </source>
</evidence>
<gene>
    <name evidence="7" type="ORF">FPZ11_11070</name>
</gene>
<feature type="transmembrane region" description="Helical" evidence="5">
    <location>
        <begin position="12"/>
        <end position="33"/>
    </location>
</feature>
<dbReference type="AlphaFoldDB" id="A0A5B8M3P1"/>
<dbReference type="OrthoDB" id="7632473at2"/>
<evidence type="ECO:0000256" key="5">
    <source>
        <dbReference type="SAM" id="Phobius"/>
    </source>
</evidence>
<feature type="transmembrane region" description="Helical" evidence="5">
    <location>
        <begin position="147"/>
        <end position="168"/>
    </location>
</feature>
<evidence type="ECO:0000259" key="6">
    <source>
        <dbReference type="Pfam" id="PF06271"/>
    </source>
</evidence>
<keyword evidence="2 5" id="KW-0812">Transmembrane</keyword>
<name>A0A5B8M3P1_9MICO</name>
<feature type="transmembrane region" description="Helical" evidence="5">
    <location>
        <begin position="117"/>
        <end position="135"/>
    </location>
</feature>
<accession>A0A5B8M3P1</accession>
<reference evidence="7 8" key="1">
    <citation type="submission" date="2019-07" db="EMBL/GenBank/DDBJ databases">
        <title>Full genome sequence of Humibacter sp. WJ7-1.</title>
        <authorList>
            <person name="Im W.-T."/>
        </authorList>
    </citation>
    <scope>NUCLEOTIDE SEQUENCE [LARGE SCALE GENOMIC DNA]</scope>
    <source>
        <strain evidence="7 8">WJ7-1</strain>
    </source>
</reference>
<evidence type="ECO:0000313" key="7">
    <source>
        <dbReference type="EMBL" id="QDZ15227.1"/>
    </source>
</evidence>
<dbReference type="InterPro" id="IPR010432">
    <property type="entry name" value="RDD"/>
</dbReference>
<dbReference type="Proteomes" id="UP000320216">
    <property type="component" value="Chromosome"/>
</dbReference>
<comment type="subcellular location">
    <subcellularLocation>
        <location evidence="1">Membrane</location>
        <topology evidence="1">Multi-pass membrane protein</topology>
    </subcellularLocation>
</comment>
<dbReference type="EMBL" id="CP042305">
    <property type="protein sequence ID" value="QDZ15227.1"/>
    <property type="molecule type" value="Genomic_DNA"/>
</dbReference>
<feature type="domain" description="RDD" evidence="6">
    <location>
        <begin position="4"/>
        <end position="92"/>
    </location>
</feature>
<evidence type="ECO:0000256" key="2">
    <source>
        <dbReference type="ARBA" id="ARBA00022692"/>
    </source>
</evidence>
<dbReference type="RefSeq" id="WP_146320894.1">
    <property type="nucleotide sequence ID" value="NZ_CP042305.1"/>
</dbReference>